<reference evidence="1 2" key="1">
    <citation type="submission" date="2019-10" db="EMBL/GenBank/DDBJ databases">
        <authorList>
            <person name="Karimi E."/>
        </authorList>
    </citation>
    <scope>NUCLEOTIDE SEQUENCE [LARGE SCALE GENOMIC DNA]</scope>
    <source>
        <strain evidence="1">Bacillus sp. 71</strain>
    </source>
</reference>
<dbReference type="Proteomes" id="UP000437562">
    <property type="component" value="Unassembled WGS sequence"/>
</dbReference>
<gene>
    <name evidence="1" type="ORF">BACI71_40673</name>
</gene>
<proteinExistence type="predicted"/>
<accession>A0A654AH13</accession>
<name>A0A654AH13_BACMY</name>
<dbReference type="AlphaFoldDB" id="A0A654AH13"/>
<evidence type="ECO:0000313" key="2">
    <source>
        <dbReference type="Proteomes" id="UP000437562"/>
    </source>
</evidence>
<evidence type="ECO:0000313" key="1">
    <source>
        <dbReference type="EMBL" id="VXC67106.1"/>
    </source>
</evidence>
<protein>
    <submittedName>
        <fullName evidence="1">Uncharacterized protein</fullName>
    </submittedName>
</protein>
<dbReference type="EMBL" id="CABWMC010000029">
    <property type="protein sequence ID" value="VXC67106.1"/>
    <property type="molecule type" value="Genomic_DNA"/>
</dbReference>
<sequence length="52" mass="6379">MYFKQHAVTIKNIINRIYEKYLLYHKNEVILIKNKDRENPKNNDVQLSFLID</sequence>
<organism evidence="1 2">
    <name type="scientific">Bacillus mycoides</name>
    <dbReference type="NCBI Taxonomy" id="1405"/>
    <lineage>
        <taxon>Bacteria</taxon>
        <taxon>Bacillati</taxon>
        <taxon>Bacillota</taxon>
        <taxon>Bacilli</taxon>
        <taxon>Bacillales</taxon>
        <taxon>Bacillaceae</taxon>
        <taxon>Bacillus</taxon>
        <taxon>Bacillus cereus group</taxon>
    </lineage>
</organism>